<keyword evidence="2" id="KW-0479">Metal-binding</keyword>
<dbReference type="CDD" id="cd21553">
    <property type="entry name" value="VEFS-box_EMF2-like"/>
    <property type="match status" value="1"/>
</dbReference>
<evidence type="ECO:0000256" key="2">
    <source>
        <dbReference type="ARBA" id="ARBA00022723"/>
    </source>
</evidence>
<evidence type="ECO:0000256" key="3">
    <source>
        <dbReference type="ARBA" id="ARBA00022771"/>
    </source>
</evidence>
<evidence type="ECO:0000256" key="5">
    <source>
        <dbReference type="ARBA" id="ARBA00022853"/>
    </source>
</evidence>
<dbReference type="GO" id="GO:0005634">
    <property type="term" value="C:nucleus"/>
    <property type="evidence" value="ECO:0007669"/>
    <property type="project" value="UniProtKB-ARBA"/>
</dbReference>
<evidence type="ECO:0000259" key="8">
    <source>
        <dbReference type="Pfam" id="PF09733"/>
    </source>
</evidence>
<feature type="domain" description="Polycomb protein SUZ12-like zinc finger" evidence="9">
    <location>
        <begin position="90"/>
        <end position="160"/>
    </location>
</feature>
<dbReference type="InterPro" id="IPR019135">
    <property type="entry name" value="Polycomb_protein_VEFS-Box"/>
</dbReference>
<gene>
    <name evidence="10" type="ORF">TSUD_226670</name>
</gene>
<dbReference type="EMBL" id="DF973393">
    <property type="protein sequence ID" value="GAU29296.1"/>
    <property type="molecule type" value="Genomic_DNA"/>
</dbReference>
<reference evidence="11" key="1">
    <citation type="journal article" date="2017" name="Front. Plant Sci.">
        <title>Climate Clever Clovers: New Paradigm to Reduce the Environmental Footprint of Ruminants by Breeding Low Methanogenic Forages Utilizing Haplotype Variation.</title>
        <authorList>
            <person name="Kaur P."/>
            <person name="Appels R."/>
            <person name="Bayer P.E."/>
            <person name="Keeble-Gagnere G."/>
            <person name="Wang J."/>
            <person name="Hirakawa H."/>
            <person name="Shirasawa K."/>
            <person name="Vercoe P."/>
            <person name="Stefanova K."/>
            <person name="Durmic Z."/>
            <person name="Nichols P."/>
            <person name="Revell C."/>
            <person name="Isobe S.N."/>
            <person name="Edwards D."/>
            <person name="Erskine W."/>
        </authorList>
    </citation>
    <scope>NUCLEOTIDE SEQUENCE [LARGE SCALE GENOMIC DNA]</scope>
    <source>
        <strain evidence="11">cv. Daliak</strain>
    </source>
</reference>
<dbReference type="AlphaFoldDB" id="A0A2Z6MA04"/>
<dbReference type="Proteomes" id="UP000242715">
    <property type="component" value="Unassembled WGS sequence"/>
</dbReference>
<dbReference type="InterPro" id="IPR057540">
    <property type="entry name" value="Znf_SUZ12"/>
</dbReference>
<dbReference type="SUPFAM" id="SSF57716">
    <property type="entry name" value="Glucocorticoid receptor-like (DNA-binding domain)"/>
    <property type="match status" value="1"/>
</dbReference>
<evidence type="ECO:0000256" key="6">
    <source>
        <dbReference type="ARBA" id="ARBA00023015"/>
    </source>
</evidence>
<feature type="domain" description="Polycomb protein VEFS-Box" evidence="8">
    <location>
        <begin position="316"/>
        <end position="417"/>
    </location>
</feature>
<sequence length="439" mass="50429">MCRQNSPVHNSGDEELAADESLLVYCKPVEFYNILYRRSLHNATSPHRRFLTGRLKANYRDYGLSGHVVHEMVLKCLLPGATRSSWVRAGIVIFNYRDCYNMLRKTEVTEDFSCPFCLMQCASFKVYAGLRFHLCASHDLFNFEFWVTDDYQAVNVSVKIDILRSENVADGVIPQTQPFFFCSRPRKRRPKSSFKNQKHTNIKFLKLDSPEGIQNGTLQKDDDILSCKGENMSRASHSEKNLQNEGNGGVKFGPDHPSTMDYVEHVESSFNIPGVSIAMPQSSEDPECSKSVYKSDPALPTKAKKLNTDRSDSKNRMLLQKRQFFHSHRVQPMALDQVLSDRDSEDEVDDGVANLEDRRMLDDFVDVSKDEKQLMHLWNSFMRKQRVLADGHVPWACEAFSKLHAKELISSQALFWYSFCSFLPSKFCNFPAKRFYSEG</sequence>
<dbReference type="Pfam" id="PF09733">
    <property type="entry name" value="VEFS-Box"/>
    <property type="match status" value="1"/>
</dbReference>
<dbReference type="Pfam" id="PF23320">
    <property type="entry name" value="Zn_SUZ12"/>
    <property type="match status" value="1"/>
</dbReference>
<protein>
    <submittedName>
        <fullName evidence="10">Uncharacterized protein</fullName>
    </submittedName>
</protein>
<dbReference type="GO" id="GO:0008270">
    <property type="term" value="F:zinc ion binding"/>
    <property type="evidence" value="ECO:0007669"/>
    <property type="project" value="UniProtKB-KW"/>
</dbReference>
<keyword evidence="7" id="KW-0804">Transcription</keyword>
<dbReference type="PANTHER" id="PTHR22597:SF0">
    <property type="entry name" value="POLYCOMB PROTEIN SUZ12"/>
    <property type="match status" value="1"/>
</dbReference>
<evidence type="ECO:0000256" key="7">
    <source>
        <dbReference type="ARBA" id="ARBA00023163"/>
    </source>
</evidence>
<evidence type="ECO:0000259" key="9">
    <source>
        <dbReference type="Pfam" id="PF23320"/>
    </source>
</evidence>
<evidence type="ECO:0000313" key="11">
    <source>
        <dbReference type="Proteomes" id="UP000242715"/>
    </source>
</evidence>
<organism evidence="10 11">
    <name type="scientific">Trifolium subterraneum</name>
    <name type="common">Subterranean clover</name>
    <dbReference type="NCBI Taxonomy" id="3900"/>
    <lineage>
        <taxon>Eukaryota</taxon>
        <taxon>Viridiplantae</taxon>
        <taxon>Streptophyta</taxon>
        <taxon>Embryophyta</taxon>
        <taxon>Tracheophyta</taxon>
        <taxon>Spermatophyta</taxon>
        <taxon>Magnoliopsida</taxon>
        <taxon>eudicotyledons</taxon>
        <taxon>Gunneridae</taxon>
        <taxon>Pentapetalae</taxon>
        <taxon>rosids</taxon>
        <taxon>fabids</taxon>
        <taxon>Fabales</taxon>
        <taxon>Fabaceae</taxon>
        <taxon>Papilionoideae</taxon>
        <taxon>50 kb inversion clade</taxon>
        <taxon>NPAAA clade</taxon>
        <taxon>Hologalegina</taxon>
        <taxon>IRL clade</taxon>
        <taxon>Trifolieae</taxon>
        <taxon>Trifolium</taxon>
    </lineage>
</organism>
<name>A0A2Z6MA04_TRISU</name>
<evidence type="ECO:0000256" key="1">
    <source>
        <dbReference type="ARBA" id="ARBA00007416"/>
    </source>
</evidence>
<keyword evidence="4" id="KW-0862">Zinc</keyword>
<dbReference type="PANTHER" id="PTHR22597">
    <property type="entry name" value="POLYCOMB GROUP PROTEIN"/>
    <property type="match status" value="1"/>
</dbReference>
<dbReference type="InterPro" id="IPR043140">
    <property type="entry name" value="Ribosomal_uS14_sf"/>
</dbReference>
<evidence type="ECO:0000313" key="10">
    <source>
        <dbReference type="EMBL" id="GAU29296.1"/>
    </source>
</evidence>
<dbReference type="GO" id="GO:0031490">
    <property type="term" value="F:chromatin DNA binding"/>
    <property type="evidence" value="ECO:0007669"/>
    <property type="project" value="TreeGrafter"/>
</dbReference>
<evidence type="ECO:0000256" key="4">
    <source>
        <dbReference type="ARBA" id="ARBA00022833"/>
    </source>
</evidence>
<dbReference type="OrthoDB" id="166746at2759"/>
<dbReference type="Gene3D" id="4.10.830.10">
    <property type="entry name" value="30s Ribosomal Protein S14, Chain N"/>
    <property type="match status" value="1"/>
</dbReference>
<keyword evidence="6" id="KW-0805">Transcription regulation</keyword>
<keyword evidence="3" id="KW-0863">Zinc-finger</keyword>
<dbReference type="CDD" id="cd21749">
    <property type="entry name" value="ZnB-Zn_EMF2-like"/>
    <property type="match status" value="1"/>
</dbReference>
<keyword evidence="5" id="KW-0156">Chromatin regulator</keyword>
<comment type="similarity">
    <text evidence="1">Belongs to the VEFS (VRN2-EMF2-FIS2-SU(Z)12) family.</text>
</comment>
<keyword evidence="11" id="KW-1185">Reference proteome</keyword>
<dbReference type="GO" id="GO:0006325">
    <property type="term" value="P:chromatin organization"/>
    <property type="evidence" value="ECO:0007669"/>
    <property type="project" value="UniProtKB-KW"/>
</dbReference>
<accession>A0A2Z6MA04</accession>
<proteinExistence type="inferred from homology"/>